<protein>
    <recommendedName>
        <fullName evidence="1">CobQ/CobB/MinD/ParA nucleotide binding domain-containing protein</fullName>
    </recommendedName>
</protein>
<feature type="non-terminal residue" evidence="2">
    <location>
        <position position="1"/>
    </location>
</feature>
<evidence type="ECO:0000259" key="1">
    <source>
        <dbReference type="Pfam" id="PF01656"/>
    </source>
</evidence>
<name>A0A3M3K174_PSECA</name>
<dbReference type="Proteomes" id="UP000281372">
    <property type="component" value="Unassembled WGS sequence"/>
</dbReference>
<dbReference type="EMBL" id="RBOW01001033">
    <property type="protein sequence ID" value="RMN16879.1"/>
    <property type="molecule type" value="Genomic_DNA"/>
</dbReference>
<evidence type="ECO:0000313" key="3">
    <source>
        <dbReference type="Proteomes" id="UP000281372"/>
    </source>
</evidence>
<gene>
    <name evidence="2" type="ORF">ALQ64_03724</name>
</gene>
<proteinExistence type="predicted"/>
<comment type="caution">
    <text evidence="2">The sequence shown here is derived from an EMBL/GenBank/DDBJ whole genome shotgun (WGS) entry which is preliminary data.</text>
</comment>
<dbReference type="Gene3D" id="3.40.50.300">
    <property type="entry name" value="P-loop containing nucleotide triphosphate hydrolases"/>
    <property type="match status" value="1"/>
</dbReference>
<dbReference type="SUPFAM" id="SSF52540">
    <property type="entry name" value="P-loop containing nucleoside triphosphate hydrolases"/>
    <property type="match status" value="1"/>
</dbReference>
<evidence type="ECO:0000313" key="2">
    <source>
        <dbReference type="EMBL" id="RMN16879.1"/>
    </source>
</evidence>
<dbReference type="AlphaFoldDB" id="A0A3M3K174"/>
<dbReference type="InterPro" id="IPR027417">
    <property type="entry name" value="P-loop_NTPase"/>
</dbReference>
<feature type="domain" description="CobQ/CobB/MinD/ParA nucleotide binding" evidence="1">
    <location>
        <begin position="21"/>
        <end position="146"/>
    </location>
</feature>
<organism evidence="2 3">
    <name type="scientific">Pseudomonas cannabina</name>
    <dbReference type="NCBI Taxonomy" id="86840"/>
    <lineage>
        <taxon>Bacteria</taxon>
        <taxon>Pseudomonadati</taxon>
        <taxon>Pseudomonadota</taxon>
        <taxon>Gammaproteobacteria</taxon>
        <taxon>Pseudomonadales</taxon>
        <taxon>Pseudomonadaceae</taxon>
        <taxon>Pseudomonas</taxon>
    </lineage>
</organism>
<reference evidence="2 3" key="1">
    <citation type="submission" date="2018-08" db="EMBL/GenBank/DDBJ databases">
        <title>Recombination of ecologically and evolutionarily significant loci maintains genetic cohesion in the Pseudomonas syringae species complex.</title>
        <authorList>
            <person name="Dillon M."/>
            <person name="Thakur S."/>
            <person name="Almeida R.N.D."/>
            <person name="Weir B.S."/>
            <person name="Guttman D.S."/>
        </authorList>
    </citation>
    <scope>NUCLEOTIDE SEQUENCE [LARGE SCALE GENOMIC DNA]</scope>
    <source>
        <strain evidence="2 3">ICMP 2821</strain>
    </source>
</reference>
<dbReference type="InterPro" id="IPR002586">
    <property type="entry name" value="CobQ/CobB/MinD/ParA_Nub-bd_dom"/>
</dbReference>
<accession>A0A3M3K174</accession>
<dbReference type="Pfam" id="PF01656">
    <property type="entry name" value="CbiA"/>
    <property type="match status" value="1"/>
</dbReference>
<sequence>SASLRTTLMTSKKAKKGDIYFVGGGKGGVGKTFTTIALVDSLEQAGVKILVIESDTSNPDVWKMYKDQVETRLIDLDDANGWIDLVNACDEFKDHVVVINTAARNNKGVVAYGETLNSTLVELDRELTTLWVINRQRDSLELLKEYRDALPGTKVHVIRNGYFGNEQKFELYNFSKTREMIESEGGKSLLLPDLADRVSDDLYSKRLSVSRAMTELPIGNRAELSRWRRDAARMIGEVIDG</sequence>